<comment type="similarity">
    <text evidence="2">Belongs to the TMEM86 family.</text>
</comment>
<evidence type="ECO:0000313" key="8">
    <source>
        <dbReference type="Proteomes" id="UP000194420"/>
    </source>
</evidence>
<feature type="transmembrane region" description="Helical" evidence="6">
    <location>
        <begin position="83"/>
        <end position="100"/>
    </location>
</feature>
<dbReference type="AlphaFoldDB" id="A0A1Y6FJI5"/>
<feature type="transmembrane region" description="Helical" evidence="6">
    <location>
        <begin position="59"/>
        <end position="77"/>
    </location>
</feature>
<dbReference type="RefSeq" id="WP_086438599.1">
    <property type="nucleotide sequence ID" value="NZ_FXWG01000003.1"/>
</dbReference>
<keyword evidence="5 6" id="KW-0472">Membrane</keyword>
<dbReference type="EMBL" id="FXWG01000003">
    <property type="protein sequence ID" value="SMQ74556.1"/>
    <property type="molecule type" value="Genomic_DNA"/>
</dbReference>
<evidence type="ECO:0000256" key="2">
    <source>
        <dbReference type="ARBA" id="ARBA00007375"/>
    </source>
</evidence>
<feature type="transmembrane region" description="Helical" evidence="6">
    <location>
        <begin position="112"/>
        <end position="129"/>
    </location>
</feature>
<dbReference type="InterPro" id="IPR012506">
    <property type="entry name" value="TMEM86B-like"/>
</dbReference>
<evidence type="ECO:0000256" key="3">
    <source>
        <dbReference type="ARBA" id="ARBA00022692"/>
    </source>
</evidence>
<evidence type="ECO:0000256" key="4">
    <source>
        <dbReference type="ARBA" id="ARBA00022989"/>
    </source>
</evidence>
<dbReference type="GO" id="GO:0016020">
    <property type="term" value="C:membrane"/>
    <property type="evidence" value="ECO:0007669"/>
    <property type="project" value="UniProtKB-SubCell"/>
</dbReference>
<protein>
    <submittedName>
        <fullName evidence="7">Uncharacterized membrane protein YhhN</fullName>
    </submittedName>
</protein>
<evidence type="ECO:0000313" key="7">
    <source>
        <dbReference type="EMBL" id="SMQ74556.1"/>
    </source>
</evidence>
<organism evidence="7 8">
    <name type="scientific">Altererythrobacter xiamenensis</name>
    <dbReference type="NCBI Taxonomy" id="1316679"/>
    <lineage>
        <taxon>Bacteria</taxon>
        <taxon>Pseudomonadati</taxon>
        <taxon>Pseudomonadota</taxon>
        <taxon>Alphaproteobacteria</taxon>
        <taxon>Sphingomonadales</taxon>
        <taxon>Erythrobacteraceae</taxon>
        <taxon>Altererythrobacter</taxon>
    </lineage>
</organism>
<keyword evidence="3 6" id="KW-0812">Transmembrane</keyword>
<evidence type="ECO:0000256" key="1">
    <source>
        <dbReference type="ARBA" id="ARBA00004141"/>
    </source>
</evidence>
<keyword evidence="4 6" id="KW-1133">Transmembrane helix</keyword>
<sequence>MPKRALVDHRPWLLVSLAAAIAFYFLRDNPIGGIWLMLLKGTGVALLGIYAVRRGVGEGATLIALVMFFSALGDMGIELSFELGGGLFFLSHLVAMTLYLRNRREHTSASQKALAVVLLLGTPLISYMLSGSWAVALYGLALGGMASTAWMSHFPRYRVGLGAVLFVVSDWLIFSRESLLADSPIPDLAIWPLYYIGQFMIATGVVQTLRHELAEEDD</sequence>
<feature type="transmembrane region" description="Helical" evidence="6">
    <location>
        <begin position="12"/>
        <end position="27"/>
    </location>
</feature>
<gene>
    <name evidence="7" type="ORF">SAMN06297468_2758</name>
</gene>
<reference evidence="8" key="1">
    <citation type="submission" date="2017-04" db="EMBL/GenBank/DDBJ databases">
        <authorList>
            <person name="Varghese N."/>
            <person name="Submissions S."/>
        </authorList>
    </citation>
    <scope>NUCLEOTIDE SEQUENCE [LARGE SCALE GENOMIC DNA]</scope>
</reference>
<comment type="subcellular location">
    <subcellularLocation>
        <location evidence="1">Membrane</location>
        <topology evidence="1">Multi-pass membrane protein</topology>
    </subcellularLocation>
</comment>
<evidence type="ECO:0000256" key="5">
    <source>
        <dbReference type="ARBA" id="ARBA00023136"/>
    </source>
</evidence>
<dbReference type="GO" id="GO:0016787">
    <property type="term" value="F:hydrolase activity"/>
    <property type="evidence" value="ECO:0007669"/>
    <property type="project" value="TreeGrafter"/>
</dbReference>
<feature type="transmembrane region" description="Helical" evidence="6">
    <location>
        <begin position="33"/>
        <end position="52"/>
    </location>
</feature>
<accession>A0A1Y6FJI5</accession>
<dbReference type="Pfam" id="PF07947">
    <property type="entry name" value="YhhN"/>
    <property type="match status" value="1"/>
</dbReference>
<dbReference type="OrthoDB" id="7390032at2"/>
<dbReference type="PANTHER" id="PTHR31885">
    <property type="entry name" value="GH04784P"/>
    <property type="match status" value="1"/>
</dbReference>
<proteinExistence type="inferred from homology"/>
<dbReference type="Proteomes" id="UP000194420">
    <property type="component" value="Unassembled WGS sequence"/>
</dbReference>
<evidence type="ECO:0000256" key="6">
    <source>
        <dbReference type="SAM" id="Phobius"/>
    </source>
</evidence>
<name>A0A1Y6FJI5_9SPHN</name>
<keyword evidence="8" id="KW-1185">Reference proteome</keyword>
<dbReference type="PANTHER" id="PTHR31885:SF6">
    <property type="entry name" value="GH04784P"/>
    <property type="match status" value="1"/>
</dbReference>